<dbReference type="InterPro" id="IPR045090">
    <property type="entry name" value="Pept_M3A_M3B"/>
</dbReference>
<organism evidence="9 10">
    <name type="scientific">Pseudoalteromonas caenipelagi</name>
    <dbReference type="NCBI Taxonomy" id="2726988"/>
    <lineage>
        <taxon>Bacteria</taxon>
        <taxon>Pseudomonadati</taxon>
        <taxon>Pseudomonadota</taxon>
        <taxon>Gammaproteobacteria</taxon>
        <taxon>Alteromonadales</taxon>
        <taxon>Pseudoalteromonadaceae</taxon>
        <taxon>Pseudoalteromonas</taxon>
    </lineage>
</organism>
<name>A0A849VIF5_9GAMM</name>
<keyword evidence="4 7" id="KW-0378">Hydrolase</keyword>
<dbReference type="InterPro" id="IPR024079">
    <property type="entry name" value="MetalloPept_cat_dom_sf"/>
</dbReference>
<feature type="domain" description="Peptidase M3A/M3B catalytic" evidence="8">
    <location>
        <begin position="211"/>
        <end position="638"/>
    </location>
</feature>
<dbReference type="InterPro" id="IPR001567">
    <property type="entry name" value="Pept_M3A_M3B_dom"/>
</dbReference>
<evidence type="ECO:0000256" key="6">
    <source>
        <dbReference type="ARBA" id="ARBA00023049"/>
    </source>
</evidence>
<dbReference type="GO" id="GO:0004222">
    <property type="term" value="F:metalloendopeptidase activity"/>
    <property type="evidence" value="ECO:0007669"/>
    <property type="project" value="InterPro"/>
</dbReference>
<evidence type="ECO:0000256" key="1">
    <source>
        <dbReference type="ARBA" id="ARBA00006040"/>
    </source>
</evidence>
<protein>
    <submittedName>
        <fullName evidence="9">Zn-dependent oligopeptidase</fullName>
    </submittedName>
</protein>
<dbReference type="PANTHER" id="PTHR11804">
    <property type="entry name" value="PROTEASE M3 THIMET OLIGOPEPTIDASE-RELATED"/>
    <property type="match status" value="1"/>
</dbReference>
<reference evidence="9 10" key="1">
    <citation type="submission" date="2020-04" db="EMBL/GenBank/DDBJ databases">
        <title>Pseudoalteromonas caenipelagi sp. nov., isolated from a tidal flat.</title>
        <authorList>
            <person name="Park S."/>
            <person name="Yoon J.-H."/>
        </authorList>
    </citation>
    <scope>NUCLEOTIDE SEQUENCE [LARGE SCALE GENOMIC DNA]</scope>
    <source>
        <strain evidence="9 10">JBTF-M23</strain>
    </source>
</reference>
<dbReference type="SUPFAM" id="SSF55486">
    <property type="entry name" value="Metalloproteases ('zincins'), catalytic domain"/>
    <property type="match status" value="1"/>
</dbReference>
<keyword evidence="2 7" id="KW-0645">Protease</keyword>
<gene>
    <name evidence="9" type="ORF">HG263_18970</name>
</gene>
<dbReference type="CDD" id="cd06455">
    <property type="entry name" value="M3A_TOP"/>
    <property type="match status" value="1"/>
</dbReference>
<dbReference type="GO" id="GO:0006518">
    <property type="term" value="P:peptide metabolic process"/>
    <property type="evidence" value="ECO:0007669"/>
    <property type="project" value="TreeGrafter"/>
</dbReference>
<evidence type="ECO:0000256" key="3">
    <source>
        <dbReference type="ARBA" id="ARBA00022723"/>
    </source>
</evidence>
<dbReference type="GO" id="GO:0046872">
    <property type="term" value="F:metal ion binding"/>
    <property type="evidence" value="ECO:0007669"/>
    <property type="project" value="UniProtKB-UniRule"/>
</dbReference>
<comment type="caution">
    <text evidence="9">The sequence shown here is derived from an EMBL/GenBank/DDBJ whole genome shotgun (WGS) entry which is preliminary data.</text>
</comment>
<dbReference type="AlphaFoldDB" id="A0A849VIF5"/>
<keyword evidence="5 7" id="KW-0862">Zinc</keyword>
<evidence type="ECO:0000256" key="2">
    <source>
        <dbReference type="ARBA" id="ARBA00022670"/>
    </source>
</evidence>
<dbReference type="GO" id="GO:0006508">
    <property type="term" value="P:proteolysis"/>
    <property type="evidence" value="ECO:0007669"/>
    <property type="project" value="UniProtKB-KW"/>
</dbReference>
<comment type="similarity">
    <text evidence="1 7">Belongs to the peptidase M3 family.</text>
</comment>
<keyword evidence="6 7" id="KW-0482">Metalloprotease</keyword>
<evidence type="ECO:0000256" key="4">
    <source>
        <dbReference type="ARBA" id="ARBA00022801"/>
    </source>
</evidence>
<dbReference type="Gene3D" id="3.40.390.10">
    <property type="entry name" value="Collagenase (Catalytic Domain)"/>
    <property type="match status" value="1"/>
</dbReference>
<evidence type="ECO:0000313" key="10">
    <source>
        <dbReference type="Proteomes" id="UP000586305"/>
    </source>
</evidence>
<proteinExistence type="inferred from homology"/>
<keyword evidence="10" id="KW-1185">Reference proteome</keyword>
<dbReference type="RefSeq" id="WP_171627649.1">
    <property type="nucleotide sequence ID" value="NZ_JABBPG010000010.1"/>
</dbReference>
<evidence type="ECO:0000256" key="5">
    <source>
        <dbReference type="ARBA" id="ARBA00022833"/>
    </source>
</evidence>
<sequence length="646" mass="74726">MFTADYQSTQLRDLNSVADITQQCERILIDANTKKQLLEQDGSFPTQVRFYQPIDSLIVSLGNLSGRLRLISDSFNEPSIKNAARVCIKKIANFESELWLSQPIHEKYLNISQGDLDDETKYSIQKYLIQFQKKGVSKDAQTRAKLHQLNSELTNIGQQFNKNINESVRYIKVKPEELKGLPAEYINARSLDENGFIEISTRYPDIIPVISYAENDEVKKRLWFAFWQRAYPENVPVVEQLLQKRFEYAQLLGFDNYAHYIISDKMAKTPQRVKDFLTQLNEYTKAADQKDYNRLLARLQQIYPKTDKVELWQRDYVYELVLKEQLQVDSKAIGRYFSFDKTKAGILELTQELFGIQVKPWDTWLWDTSVTAYEVYDNGKLLGRFYLDLHPRDGKFTHAKVVTLQKGIEGKQIPVAAVLANFPKGNAAMSHREVTTFLHEFGHALHVMFASTQWSNTAGVSTERDFIEAPSQMLEEWAWHYPTLSRFATNSASEVLPKEMFDAMYAARDFNLGMNTRQQLHYGAFSLDVYNRDPNGLDVDKLSDDLQSIYTLFPANDDQYLYTSFTHLNGYSASYYTYQWSQAIAMDILSKFKENGMMDKETASRYRQLILEQGGSKPADILLEDFLQRPVSFDAFAGKLKTYSQQ</sequence>
<dbReference type="PANTHER" id="PTHR11804:SF84">
    <property type="entry name" value="SACCHAROLYSIN"/>
    <property type="match status" value="1"/>
</dbReference>
<comment type="cofactor">
    <cofactor evidence="7">
        <name>Zn(2+)</name>
        <dbReference type="ChEBI" id="CHEBI:29105"/>
    </cofactor>
    <text evidence="7">Binds 1 zinc ion.</text>
</comment>
<evidence type="ECO:0000259" key="8">
    <source>
        <dbReference type="Pfam" id="PF01432"/>
    </source>
</evidence>
<dbReference type="Proteomes" id="UP000586305">
    <property type="component" value="Unassembled WGS sequence"/>
</dbReference>
<dbReference type="Pfam" id="PF01432">
    <property type="entry name" value="Peptidase_M3"/>
    <property type="match status" value="1"/>
</dbReference>
<dbReference type="EMBL" id="JABBPG010000010">
    <property type="protein sequence ID" value="NOU52590.1"/>
    <property type="molecule type" value="Genomic_DNA"/>
</dbReference>
<dbReference type="Gene3D" id="1.10.1370.10">
    <property type="entry name" value="Neurolysin, domain 3"/>
    <property type="match status" value="1"/>
</dbReference>
<dbReference type="InterPro" id="IPR024077">
    <property type="entry name" value="Neurolysin/TOP_dom2"/>
</dbReference>
<evidence type="ECO:0000256" key="7">
    <source>
        <dbReference type="RuleBase" id="RU003435"/>
    </source>
</evidence>
<accession>A0A849VIF5</accession>
<evidence type="ECO:0000313" key="9">
    <source>
        <dbReference type="EMBL" id="NOU52590.1"/>
    </source>
</evidence>
<keyword evidence="3 7" id="KW-0479">Metal-binding</keyword>